<feature type="region of interest" description="Disordered" evidence="1">
    <location>
        <begin position="437"/>
        <end position="462"/>
    </location>
</feature>
<accession>A0A7M5X9W5</accession>
<feature type="chain" id="PRO_5029767167" evidence="3">
    <location>
        <begin position="23"/>
        <end position="462"/>
    </location>
</feature>
<dbReference type="EnsemblMetazoa" id="CLYHEMT020212.1">
    <property type="protein sequence ID" value="CLYHEMP020212.1"/>
    <property type="gene ID" value="CLYHEMG020212"/>
</dbReference>
<feature type="signal peptide" evidence="3">
    <location>
        <begin position="1"/>
        <end position="22"/>
    </location>
</feature>
<sequence length="462" mass="53284">MLSFVKILVLSLSILLFRYVDVFDILSKFEDLDDIPAPLRFHQPNVTIEASLPDNITTDPILGIVVPIFVPFLSIHEYWKVLKDSEYALLMAGKQSRCPEPAWNSNVDERNPGVVRTIRFPAKEITKFRVFETEGDKVKMLMHATFEDYETIGYNLTVDPTSNFTEWNDTLKAINEGSVYNVSFRTVIKPDDTTITCPTTEMFPVPRDWCDHAQILFSGSLIQATIVNTTNQCLIEFKEQIRHYLDIWRSKETPKTTGQRCVVPDKMDLDYATEYLGTELATMYPYPGYFKCHADHNGANSKVPPCFDERLNKISYKENGEATLKSMVVGRGDFVEINMTMEFSKWTGDFATYTTQTFRDCAYNIPNTYLEMTIYIKDIIIPPEFGIPSWIVPFGIVIAVAFGVLLIACIYLAIFRTKKGFNIELWRFHRAQKDRELKKKMDERKQKSPSKQEYINGAYEEF</sequence>
<keyword evidence="2" id="KW-1133">Transmembrane helix</keyword>
<reference evidence="4" key="1">
    <citation type="submission" date="2021-01" db="UniProtKB">
        <authorList>
            <consortium name="EnsemblMetazoa"/>
        </authorList>
    </citation>
    <scope>IDENTIFICATION</scope>
</reference>
<keyword evidence="5" id="KW-1185">Reference proteome</keyword>
<keyword evidence="2" id="KW-0812">Transmembrane</keyword>
<evidence type="ECO:0000313" key="5">
    <source>
        <dbReference type="Proteomes" id="UP000594262"/>
    </source>
</evidence>
<feature type="compositionally biased region" description="Basic and acidic residues" evidence="1">
    <location>
        <begin position="437"/>
        <end position="446"/>
    </location>
</feature>
<organism evidence="4 5">
    <name type="scientific">Clytia hemisphaerica</name>
    <dbReference type="NCBI Taxonomy" id="252671"/>
    <lineage>
        <taxon>Eukaryota</taxon>
        <taxon>Metazoa</taxon>
        <taxon>Cnidaria</taxon>
        <taxon>Hydrozoa</taxon>
        <taxon>Hydroidolina</taxon>
        <taxon>Leptothecata</taxon>
        <taxon>Obeliida</taxon>
        <taxon>Clytiidae</taxon>
        <taxon>Clytia</taxon>
    </lineage>
</organism>
<evidence type="ECO:0000256" key="3">
    <source>
        <dbReference type="SAM" id="SignalP"/>
    </source>
</evidence>
<keyword evidence="2" id="KW-0472">Membrane</keyword>
<evidence type="ECO:0000313" key="4">
    <source>
        <dbReference type="EnsemblMetazoa" id="CLYHEMP020212.1"/>
    </source>
</evidence>
<feature type="transmembrane region" description="Helical" evidence="2">
    <location>
        <begin position="390"/>
        <end position="414"/>
    </location>
</feature>
<dbReference type="RefSeq" id="XP_066934782.1">
    <property type="nucleotide sequence ID" value="XM_067078681.1"/>
</dbReference>
<proteinExistence type="predicted"/>
<protein>
    <submittedName>
        <fullName evidence="4">Uncharacterized protein</fullName>
    </submittedName>
</protein>
<evidence type="ECO:0000256" key="2">
    <source>
        <dbReference type="SAM" id="Phobius"/>
    </source>
</evidence>
<dbReference type="AlphaFoldDB" id="A0A7M5X9W5"/>
<dbReference type="Proteomes" id="UP000594262">
    <property type="component" value="Unplaced"/>
</dbReference>
<name>A0A7M5X9W5_9CNID</name>
<keyword evidence="3" id="KW-0732">Signal</keyword>
<evidence type="ECO:0000256" key="1">
    <source>
        <dbReference type="SAM" id="MobiDB-lite"/>
    </source>
</evidence>
<dbReference type="GeneID" id="136822423"/>